<protein>
    <recommendedName>
        <fullName evidence="2">Transcription initiation factor IIB</fullName>
    </recommendedName>
</protein>
<dbReference type="PROSITE" id="PS51134">
    <property type="entry name" value="ZF_TFIIB"/>
    <property type="match status" value="1"/>
</dbReference>
<keyword evidence="4" id="KW-0805">Transcription regulation</keyword>
<dbReference type="GO" id="GO:0097550">
    <property type="term" value="C:transcription preinitiation complex"/>
    <property type="evidence" value="ECO:0000318"/>
    <property type="project" value="GO_Central"/>
</dbReference>
<dbReference type="PANTHER" id="PTHR11618:SF13">
    <property type="entry name" value="TRANSCRIPTION INITIATION FACTOR IIB"/>
    <property type="match status" value="1"/>
</dbReference>
<dbReference type="Gene3D" id="1.10.472.170">
    <property type="match status" value="1"/>
</dbReference>
<evidence type="ECO:0000259" key="9">
    <source>
        <dbReference type="PROSITE" id="PS51134"/>
    </source>
</evidence>
<evidence type="ECO:0000256" key="7">
    <source>
        <dbReference type="PROSITE-ProRule" id="PRU00469"/>
    </source>
</evidence>
<dbReference type="FunCoup" id="A9A2J7">
    <property type="interactions" value="113"/>
</dbReference>
<dbReference type="GO" id="GO:0017025">
    <property type="term" value="F:TBP-class protein binding"/>
    <property type="evidence" value="ECO:0007669"/>
    <property type="project" value="InterPro"/>
</dbReference>
<proteinExistence type="inferred from homology"/>
<comment type="similarity">
    <text evidence="1">Belongs to the TFIIB family.</text>
</comment>
<dbReference type="EnsemblBacteria" id="ABX13236">
    <property type="protein sequence ID" value="ABX13236"/>
    <property type="gene ID" value="Nmar_1340"/>
</dbReference>
<dbReference type="SUPFAM" id="SSF47954">
    <property type="entry name" value="Cyclin-like"/>
    <property type="match status" value="2"/>
</dbReference>
<dbReference type="Pfam" id="PF00382">
    <property type="entry name" value="TFIIB"/>
    <property type="match status" value="2"/>
</dbReference>
<dbReference type="AlphaFoldDB" id="A9A2J7"/>
<dbReference type="InterPro" id="IPR013763">
    <property type="entry name" value="Cyclin-like_dom"/>
</dbReference>
<dbReference type="STRING" id="436308.Nmar_1340"/>
<dbReference type="GO" id="GO:0008270">
    <property type="term" value="F:zinc ion binding"/>
    <property type="evidence" value="ECO:0007669"/>
    <property type="project" value="UniProtKB-KW"/>
</dbReference>
<dbReference type="SUPFAM" id="SSF57783">
    <property type="entry name" value="Zinc beta-ribbon"/>
    <property type="match status" value="1"/>
</dbReference>
<evidence type="ECO:0000256" key="1">
    <source>
        <dbReference type="ARBA" id="ARBA00010857"/>
    </source>
</evidence>
<dbReference type="InterPro" id="IPR013137">
    <property type="entry name" value="Znf_TFIIB"/>
</dbReference>
<feature type="region of interest" description="Disordered" evidence="8">
    <location>
        <begin position="49"/>
        <end position="74"/>
    </location>
</feature>
<dbReference type="InterPro" id="IPR000812">
    <property type="entry name" value="TFIIB"/>
</dbReference>
<dbReference type="PANTHER" id="PTHR11618">
    <property type="entry name" value="TRANSCRIPTION INITIATION FACTOR IIB-RELATED"/>
    <property type="match status" value="1"/>
</dbReference>
<dbReference type="GO" id="GO:0070897">
    <property type="term" value="P:transcription preinitiation complex assembly"/>
    <property type="evidence" value="ECO:0007669"/>
    <property type="project" value="InterPro"/>
</dbReference>
<comment type="function">
    <text evidence="6">Stabilizes TBP binding to an archaeal box-A promoter. Also responsible for recruiting RNA polymerase II to the pre-initiation complex (DNA-TBP-TFIIB).</text>
</comment>
<dbReference type="Pfam" id="PF08271">
    <property type="entry name" value="Zn_Ribbon_TF"/>
    <property type="match status" value="1"/>
</dbReference>
<dbReference type="Gene3D" id="1.10.472.10">
    <property type="entry name" value="Cyclin-like"/>
    <property type="match status" value="1"/>
</dbReference>
<dbReference type="FunFam" id="1.10.472.10:FF:000023">
    <property type="entry name" value="Transcription initiation factor IIB"/>
    <property type="match status" value="1"/>
</dbReference>
<evidence type="ECO:0000313" key="10">
    <source>
        <dbReference type="EMBL" id="ABX13236.1"/>
    </source>
</evidence>
<dbReference type="PRINTS" id="PR00685">
    <property type="entry name" value="TIFACTORIIB"/>
</dbReference>
<keyword evidence="5" id="KW-0804">Transcription</keyword>
<dbReference type="SMART" id="SM00385">
    <property type="entry name" value="CYCLIN"/>
    <property type="match status" value="2"/>
</dbReference>
<dbReference type="Proteomes" id="UP000000792">
    <property type="component" value="Chromosome"/>
</dbReference>
<dbReference type="PROSITE" id="PS00782">
    <property type="entry name" value="TFIIB"/>
    <property type="match status" value="2"/>
</dbReference>
<evidence type="ECO:0000256" key="5">
    <source>
        <dbReference type="ARBA" id="ARBA00023163"/>
    </source>
</evidence>
<evidence type="ECO:0000313" key="11">
    <source>
        <dbReference type="Proteomes" id="UP000000792"/>
    </source>
</evidence>
<dbReference type="KEGG" id="nmr:Nmar_1340"/>
<gene>
    <name evidence="10" type="ordered locus">Nmar_1340</name>
</gene>
<keyword evidence="7" id="KW-0479">Metal-binding</keyword>
<dbReference type="HOGENOM" id="CLU_043736_0_1_2"/>
<evidence type="ECO:0000256" key="8">
    <source>
        <dbReference type="SAM" id="MobiDB-lite"/>
    </source>
</evidence>
<dbReference type="FunFam" id="1.10.472.170:FF:000001">
    <property type="entry name" value="Transcription initiation factor IIB"/>
    <property type="match status" value="1"/>
</dbReference>
<dbReference type="InterPro" id="IPR023486">
    <property type="entry name" value="TFIIB_CS"/>
</dbReference>
<evidence type="ECO:0000256" key="3">
    <source>
        <dbReference type="ARBA" id="ARBA00022737"/>
    </source>
</evidence>
<accession>A9A2J7</accession>
<feature type="compositionally biased region" description="Basic and acidic residues" evidence="8">
    <location>
        <begin position="63"/>
        <end position="74"/>
    </location>
</feature>
<keyword evidence="11" id="KW-1185">Reference proteome</keyword>
<dbReference type="CDD" id="cd20550">
    <property type="entry name" value="CYCLIN_TFIIB_archaea_like_rpt2"/>
    <property type="match status" value="1"/>
</dbReference>
<feature type="domain" description="TFIIB-type" evidence="9">
    <location>
        <begin position="14"/>
        <end position="45"/>
    </location>
</feature>
<dbReference type="eggNOG" id="arCOG01981">
    <property type="taxonomic scope" value="Archaea"/>
</dbReference>
<dbReference type="InParanoid" id="A9A2J7"/>
<evidence type="ECO:0000256" key="2">
    <source>
        <dbReference type="ARBA" id="ARBA00013932"/>
    </source>
</evidence>
<evidence type="ECO:0000256" key="4">
    <source>
        <dbReference type="ARBA" id="ARBA00023015"/>
    </source>
</evidence>
<dbReference type="EMBL" id="CP000866">
    <property type="protein sequence ID" value="ABX13236.1"/>
    <property type="molecule type" value="Genomic_DNA"/>
</dbReference>
<dbReference type="InterPro" id="IPR036915">
    <property type="entry name" value="Cyclin-like_sf"/>
</dbReference>
<dbReference type="InterPro" id="IPR013150">
    <property type="entry name" value="TFIIB_cyclin"/>
</dbReference>
<dbReference type="GO" id="GO:0006352">
    <property type="term" value="P:DNA-templated transcription initiation"/>
    <property type="evidence" value="ECO:0000318"/>
    <property type="project" value="GO_Central"/>
</dbReference>
<dbReference type="PhylomeDB" id="A9A2J7"/>
<organism evidence="10 11">
    <name type="scientific">Nitrosopumilus maritimus (strain SCM1)</name>
    <dbReference type="NCBI Taxonomy" id="436308"/>
    <lineage>
        <taxon>Archaea</taxon>
        <taxon>Nitrososphaerota</taxon>
        <taxon>Nitrososphaeria</taxon>
        <taxon>Nitrosopumilales</taxon>
        <taxon>Nitrosopumilaceae</taxon>
        <taxon>Nitrosopumilus</taxon>
    </lineage>
</organism>
<name>A9A2J7_NITMS</name>
<sequence>MSSGRFFDHIMSSQEIKCPRCGKNALVTDVESSEIFCSNCGIVVEEKTNDRRPERAFANSTTDKSHTGDKTSLTRHDRGLSTVINPFDKDSAGSPLSASMKSSMTRLRKWDNRSRIKTNDDRNLQQALLELSKMKEKLSLSDAIAEKASYIYRKALEKKLVKGRSIASLVAACLYAACRESEAPRTLREVAASIGIKRKEISATYRLIFKELDLKMPVIDSVSCIAKIASNAELSEKTKRYAIKILKKAEKQNMSAGKHPMGLAASALYLASIDLEEFRTQKEIADAAGITEVTVRNRCKGLKQMI</sequence>
<keyword evidence="7" id="KW-0862">Zinc</keyword>
<keyword evidence="7" id="KW-0863">Zinc-finger</keyword>
<keyword evidence="3" id="KW-0677">Repeat</keyword>
<evidence type="ECO:0000256" key="6">
    <source>
        <dbReference type="ARBA" id="ARBA00053882"/>
    </source>
</evidence>
<reference evidence="10 11" key="1">
    <citation type="journal article" date="2010" name="Proc. Natl. Acad. Sci. U.S.A.">
        <title>Nitrosopumilus maritimus genome reveals unique mechanisms for nitrification and autotrophy in globally distributed marine crenarchaea.</title>
        <authorList>
            <person name="Walker C.B."/>
            <person name="de la Torre J.R."/>
            <person name="Klotz M.G."/>
            <person name="Urakawa H."/>
            <person name="Pinel N."/>
            <person name="Arp D.J."/>
            <person name="Brochier-Armanet C."/>
            <person name="Chain P.S."/>
            <person name="Chan P.P."/>
            <person name="Gollabgir A."/>
            <person name="Hemp J."/>
            <person name="Hugler M."/>
            <person name="Karr E.A."/>
            <person name="Konneke M."/>
            <person name="Shin M."/>
            <person name="Lawton T.J."/>
            <person name="Lowe T."/>
            <person name="Martens-Habbena W."/>
            <person name="Sayavedra-Soto L.A."/>
            <person name="Lang D."/>
            <person name="Sievert S.M."/>
            <person name="Rosenzweig A.C."/>
            <person name="Manning G."/>
            <person name="Stahl D.A."/>
        </authorList>
    </citation>
    <scope>NUCLEOTIDE SEQUENCE [LARGE SCALE GENOMIC DNA]</scope>
    <source>
        <strain evidence="10 11">SCM1</strain>
    </source>
</reference>